<dbReference type="SUPFAM" id="SSF56529">
    <property type="entry name" value="FAH"/>
    <property type="match status" value="1"/>
</dbReference>
<feature type="domain" description="Fumarylacetoacetase-like C-terminal" evidence="3">
    <location>
        <begin position="167"/>
        <end position="362"/>
    </location>
</feature>
<dbReference type="InterPro" id="IPR036663">
    <property type="entry name" value="Fumarylacetoacetase_C_sf"/>
</dbReference>
<evidence type="ECO:0000256" key="1">
    <source>
        <dbReference type="ARBA" id="ARBA00010211"/>
    </source>
</evidence>
<evidence type="ECO:0000256" key="2">
    <source>
        <dbReference type="ARBA" id="ARBA00022723"/>
    </source>
</evidence>
<dbReference type="Proteomes" id="UP000807342">
    <property type="component" value="Unassembled WGS sequence"/>
</dbReference>
<comment type="caution">
    <text evidence="4">The sequence shown here is derived from an EMBL/GenBank/DDBJ whole genome shotgun (WGS) entry which is preliminary data.</text>
</comment>
<gene>
    <name evidence="4" type="ORF">P691DRAFT_782211</name>
</gene>
<proteinExistence type="inferred from homology"/>
<dbReference type="FunFam" id="3.90.850.10:FF:000003">
    <property type="entry name" value="Fumarylacetoacetate hydrolase domain-containing 1"/>
    <property type="match status" value="1"/>
</dbReference>
<dbReference type="Pfam" id="PF01557">
    <property type="entry name" value="FAA_hydrolase"/>
    <property type="match status" value="1"/>
</dbReference>
<dbReference type="GO" id="GO:0046872">
    <property type="term" value="F:metal ion binding"/>
    <property type="evidence" value="ECO:0007669"/>
    <property type="project" value="UniProtKB-KW"/>
</dbReference>
<evidence type="ECO:0000313" key="4">
    <source>
        <dbReference type="EMBL" id="KAF9447602.1"/>
    </source>
</evidence>
<accession>A0A9P5XAA4</accession>
<dbReference type="Gene3D" id="3.90.850.10">
    <property type="entry name" value="Fumarylacetoacetase-like, C-terminal domain"/>
    <property type="match status" value="1"/>
</dbReference>
<dbReference type="GO" id="GO:0018773">
    <property type="term" value="F:acetylpyruvate hydrolase activity"/>
    <property type="evidence" value="ECO:0007669"/>
    <property type="project" value="TreeGrafter"/>
</dbReference>
<dbReference type="GO" id="GO:0005739">
    <property type="term" value="C:mitochondrion"/>
    <property type="evidence" value="ECO:0007669"/>
    <property type="project" value="TreeGrafter"/>
</dbReference>
<sequence>MFLGSGFWEDAKKACGVGADSVIALGYISTRKLSVMLHFLAGTLMSKNIRPKAAVVNGHLGWGHLFTEQSMIQVFGRFDQGTPEIKLTSRQKVLVSWTPISLADGERLEWNSIDFRGPFPRGYRSGIDPDGVGLVDILNSESRRFSGLTCQVKGNSMASNFVRAGKKIVAIGRNYALHVKELGNEMPKEPFFFLKPTSSYLPSGGKLEIPKGIVAHHEVELGLVIGKMGRDIPASQAESYIAGYTEAPLALAVDMTARNLQQKVRKAGLPWSAAKGFDTFTPIGGWIPKKDIVDAHNLQLNLAINGKIKQDGNTADMIFRIPQLIEHVSSVMTLEEGDLLLTGTPDGVGPVVPGDSVSCALKDASGKELLKLEFDAVEREKGYHFVE</sequence>
<reference evidence="4" key="1">
    <citation type="submission" date="2020-11" db="EMBL/GenBank/DDBJ databases">
        <authorList>
            <consortium name="DOE Joint Genome Institute"/>
            <person name="Ahrendt S."/>
            <person name="Riley R."/>
            <person name="Andreopoulos W."/>
            <person name="Labutti K."/>
            <person name="Pangilinan J."/>
            <person name="Ruiz-Duenas F.J."/>
            <person name="Barrasa J.M."/>
            <person name="Sanchez-Garcia M."/>
            <person name="Camarero S."/>
            <person name="Miyauchi S."/>
            <person name="Serrano A."/>
            <person name="Linde D."/>
            <person name="Babiker R."/>
            <person name="Drula E."/>
            <person name="Ayuso-Fernandez I."/>
            <person name="Pacheco R."/>
            <person name="Padilla G."/>
            <person name="Ferreira P."/>
            <person name="Barriuso J."/>
            <person name="Kellner H."/>
            <person name="Castanera R."/>
            <person name="Alfaro M."/>
            <person name="Ramirez L."/>
            <person name="Pisabarro A.G."/>
            <person name="Kuo A."/>
            <person name="Tritt A."/>
            <person name="Lipzen A."/>
            <person name="He G."/>
            <person name="Yan M."/>
            <person name="Ng V."/>
            <person name="Cullen D."/>
            <person name="Martin F."/>
            <person name="Rosso M.-N."/>
            <person name="Henrissat B."/>
            <person name="Hibbett D."/>
            <person name="Martinez A.T."/>
            <person name="Grigoriev I.V."/>
        </authorList>
    </citation>
    <scope>NUCLEOTIDE SEQUENCE</scope>
    <source>
        <strain evidence="4">MF-IS2</strain>
    </source>
</reference>
<dbReference type="InterPro" id="IPR011234">
    <property type="entry name" value="Fumarylacetoacetase-like_C"/>
</dbReference>
<dbReference type="EMBL" id="MU151193">
    <property type="protein sequence ID" value="KAF9447602.1"/>
    <property type="molecule type" value="Genomic_DNA"/>
</dbReference>
<name>A0A9P5XAA4_9AGAR</name>
<evidence type="ECO:0000259" key="3">
    <source>
        <dbReference type="Pfam" id="PF01557"/>
    </source>
</evidence>
<evidence type="ECO:0000313" key="5">
    <source>
        <dbReference type="Proteomes" id="UP000807342"/>
    </source>
</evidence>
<dbReference type="PANTHER" id="PTHR11820">
    <property type="entry name" value="ACYLPYRUVASE"/>
    <property type="match status" value="1"/>
</dbReference>
<dbReference type="AlphaFoldDB" id="A0A9P5XAA4"/>
<dbReference type="PANTHER" id="PTHR11820:SF7">
    <property type="entry name" value="ACYLPYRUVASE FAHD1, MITOCHONDRIAL"/>
    <property type="match status" value="1"/>
</dbReference>
<keyword evidence="5" id="KW-1185">Reference proteome</keyword>
<protein>
    <recommendedName>
        <fullName evidence="3">Fumarylacetoacetase-like C-terminal domain-containing protein</fullName>
    </recommendedName>
</protein>
<organism evidence="4 5">
    <name type="scientific">Macrolepiota fuliginosa MF-IS2</name>
    <dbReference type="NCBI Taxonomy" id="1400762"/>
    <lineage>
        <taxon>Eukaryota</taxon>
        <taxon>Fungi</taxon>
        <taxon>Dikarya</taxon>
        <taxon>Basidiomycota</taxon>
        <taxon>Agaricomycotina</taxon>
        <taxon>Agaricomycetes</taxon>
        <taxon>Agaricomycetidae</taxon>
        <taxon>Agaricales</taxon>
        <taxon>Agaricineae</taxon>
        <taxon>Agaricaceae</taxon>
        <taxon>Macrolepiota</taxon>
    </lineage>
</organism>
<dbReference type="GO" id="GO:0019752">
    <property type="term" value="P:carboxylic acid metabolic process"/>
    <property type="evidence" value="ECO:0007669"/>
    <property type="project" value="UniProtKB-ARBA"/>
</dbReference>
<dbReference type="OrthoDB" id="74910at2759"/>
<comment type="similarity">
    <text evidence="1">Belongs to the FAH family.</text>
</comment>
<keyword evidence="2" id="KW-0479">Metal-binding</keyword>